<dbReference type="RefSeq" id="WP_274942438.1">
    <property type="nucleotide sequence ID" value="NZ_JANWOI010000001.1"/>
</dbReference>
<evidence type="ECO:0000256" key="10">
    <source>
        <dbReference type="ARBA" id="ARBA00023136"/>
    </source>
</evidence>
<comment type="subunit">
    <text evidence="11">Part of an enzyme complex containing four subunits: a flavoprotein, an iron-sulfur protein, plus two membrane-anchoring proteins, SdhC and SdhD. The complex can form homotrimers.</text>
</comment>
<protein>
    <recommendedName>
        <fullName evidence="4">Succinate dehydrogenase cytochrome b556 subunit</fullName>
    </recommendedName>
</protein>
<evidence type="ECO:0000256" key="4">
    <source>
        <dbReference type="ARBA" id="ARBA00020076"/>
    </source>
</evidence>
<evidence type="ECO:0000256" key="5">
    <source>
        <dbReference type="ARBA" id="ARBA00022617"/>
    </source>
</evidence>
<keyword evidence="8 13" id="KW-1133">Transmembrane helix</keyword>
<keyword evidence="6 13" id="KW-0812">Transmembrane</keyword>
<reference evidence="14" key="1">
    <citation type="submission" date="2022-08" db="EMBL/GenBank/DDBJ databases">
        <authorList>
            <person name="Vandamme P."/>
            <person name="Hettiarachchi A."/>
            <person name="Peeters C."/>
            <person name="Cnockaert M."/>
            <person name="Carlier A."/>
        </authorList>
    </citation>
    <scope>NUCLEOTIDE SEQUENCE</scope>
    <source>
        <strain evidence="14">LMG 31809</strain>
    </source>
</reference>
<dbReference type="InterPro" id="IPR000701">
    <property type="entry name" value="SuccDH_FuR_B_TM-su"/>
</dbReference>
<evidence type="ECO:0000313" key="14">
    <source>
        <dbReference type="EMBL" id="MDA5192735.1"/>
    </source>
</evidence>
<comment type="similarity">
    <text evidence="3">Belongs to the cytochrome b560 family.</text>
</comment>
<comment type="function">
    <text evidence="1">Membrane-anchoring subunit of succinate dehydrogenase (SDH).</text>
</comment>
<dbReference type="Pfam" id="PF01127">
    <property type="entry name" value="Sdh_cyt"/>
    <property type="match status" value="1"/>
</dbReference>
<feature type="transmembrane region" description="Helical" evidence="13">
    <location>
        <begin position="25"/>
        <end position="46"/>
    </location>
</feature>
<dbReference type="CDD" id="cd03499">
    <property type="entry name" value="SQR_TypeC_SdhC"/>
    <property type="match status" value="1"/>
</dbReference>
<dbReference type="InterPro" id="IPR014314">
    <property type="entry name" value="Succ_DH_cytb556"/>
</dbReference>
<evidence type="ECO:0000256" key="2">
    <source>
        <dbReference type="ARBA" id="ARBA00004141"/>
    </source>
</evidence>
<dbReference type="PANTHER" id="PTHR10978:SF5">
    <property type="entry name" value="SUCCINATE DEHYDROGENASE CYTOCHROME B560 SUBUNIT, MITOCHONDRIAL"/>
    <property type="match status" value="1"/>
</dbReference>
<feature type="transmembrane region" description="Helical" evidence="13">
    <location>
        <begin position="66"/>
        <end position="87"/>
    </location>
</feature>
<sequence>MAKPNRPLSPHLQVYRWGLHMVLSILHRATGVALGVGTLLLAWWLISLASGPEAFAQAQSCLSSWLGRLVLFGFTWALMLHLCNGIRHLVWDTGQGYDLDAVRVSNFVVLGGSVVLTLAAWIFAYCMLGGA</sequence>
<evidence type="ECO:0000313" key="15">
    <source>
        <dbReference type="Proteomes" id="UP001141619"/>
    </source>
</evidence>
<dbReference type="Proteomes" id="UP001141619">
    <property type="component" value="Unassembled WGS sequence"/>
</dbReference>
<evidence type="ECO:0000256" key="8">
    <source>
        <dbReference type="ARBA" id="ARBA00022989"/>
    </source>
</evidence>
<evidence type="ECO:0000256" key="13">
    <source>
        <dbReference type="SAM" id="Phobius"/>
    </source>
</evidence>
<keyword evidence="15" id="KW-1185">Reference proteome</keyword>
<dbReference type="AlphaFoldDB" id="A0A9X3Z623"/>
<name>A0A9X3Z623_9PROT</name>
<evidence type="ECO:0000256" key="9">
    <source>
        <dbReference type="ARBA" id="ARBA00023004"/>
    </source>
</evidence>
<proteinExistence type="inferred from homology"/>
<dbReference type="GO" id="GO:0006099">
    <property type="term" value="P:tricarboxylic acid cycle"/>
    <property type="evidence" value="ECO:0007669"/>
    <property type="project" value="InterPro"/>
</dbReference>
<dbReference type="EMBL" id="JANWOI010000001">
    <property type="protein sequence ID" value="MDA5192735.1"/>
    <property type="molecule type" value="Genomic_DNA"/>
</dbReference>
<evidence type="ECO:0000256" key="1">
    <source>
        <dbReference type="ARBA" id="ARBA00004050"/>
    </source>
</evidence>
<dbReference type="GO" id="GO:0009055">
    <property type="term" value="F:electron transfer activity"/>
    <property type="evidence" value="ECO:0007669"/>
    <property type="project" value="InterPro"/>
</dbReference>
<comment type="caution">
    <text evidence="14">The sequence shown here is derived from an EMBL/GenBank/DDBJ whole genome shotgun (WGS) entry which is preliminary data.</text>
</comment>
<keyword evidence="9 12" id="KW-0408">Iron</keyword>
<evidence type="ECO:0000256" key="11">
    <source>
        <dbReference type="ARBA" id="ARBA00025912"/>
    </source>
</evidence>
<dbReference type="GO" id="GO:0046872">
    <property type="term" value="F:metal ion binding"/>
    <property type="evidence" value="ECO:0007669"/>
    <property type="project" value="UniProtKB-KW"/>
</dbReference>
<dbReference type="NCBIfam" id="TIGR02970">
    <property type="entry name" value="succ_dehyd_cytB"/>
    <property type="match status" value="1"/>
</dbReference>
<gene>
    <name evidence="14" type="primary">sdhC</name>
    <name evidence="14" type="ORF">NYP16_02025</name>
</gene>
<accession>A0A9X3Z623</accession>
<dbReference type="PANTHER" id="PTHR10978">
    <property type="entry name" value="SUCCINATE DEHYDROGENASE CYTOCHROME B560 SUBUNIT"/>
    <property type="match status" value="1"/>
</dbReference>
<evidence type="ECO:0000256" key="7">
    <source>
        <dbReference type="ARBA" id="ARBA00022723"/>
    </source>
</evidence>
<dbReference type="PROSITE" id="PS01001">
    <property type="entry name" value="SDH_CYT_2"/>
    <property type="match status" value="1"/>
</dbReference>
<comment type="cofactor">
    <cofactor evidence="12">
        <name>heme</name>
        <dbReference type="ChEBI" id="CHEBI:30413"/>
    </cofactor>
    <text evidence="12">The heme is bound between the two transmembrane subunits.</text>
</comment>
<dbReference type="InterPro" id="IPR018495">
    <property type="entry name" value="Succ_DH_cyt_bsu_CS"/>
</dbReference>
<dbReference type="Gene3D" id="1.20.1300.10">
    <property type="entry name" value="Fumarate reductase/succinate dehydrogenase, transmembrane subunit"/>
    <property type="match status" value="1"/>
</dbReference>
<evidence type="ECO:0000256" key="12">
    <source>
        <dbReference type="PIRSR" id="PIRSR000178-1"/>
    </source>
</evidence>
<comment type="subcellular location">
    <subcellularLocation>
        <location evidence="2">Membrane</location>
        <topology evidence="2">Multi-pass membrane protein</topology>
    </subcellularLocation>
</comment>
<reference evidence="14" key="2">
    <citation type="journal article" date="2023" name="Syst. Appl. Microbiol.">
        <title>Govania unica gen. nov., sp. nov., a rare biosphere bacterium that represents a novel family in the class Alphaproteobacteria.</title>
        <authorList>
            <person name="Vandamme P."/>
            <person name="Peeters C."/>
            <person name="Hettiarachchi A."/>
            <person name="Cnockaert M."/>
            <person name="Carlier A."/>
        </authorList>
    </citation>
    <scope>NUCLEOTIDE SEQUENCE</scope>
    <source>
        <strain evidence="14">LMG 31809</strain>
    </source>
</reference>
<dbReference type="InterPro" id="IPR034804">
    <property type="entry name" value="SQR/QFR_C/D"/>
</dbReference>
<dbReference type="PROSITE" id="PS01000">
    <property type="entry name" value="SDH_CYT_1"/>
    <property type="match status" value="1"/>
</dbReference>
<evidence type="ECO:0000256" key="3">
    <source>
        <dbReference type="ARBA" id="ARBA00007244"/>
    </source>
</evidence>
<dbReference type="GO" id="GO:0016020">
    <property type="term" value="C:membrane"/>
    <property type="evidence" value="ECO:0007669"/>
    <property type="project" value="UniProtKB-SubCell"/>
</dbReference>
<organism evidence="14 15">
    <name type="scientific">Govanella unica</name>
    <dbReference type="NCBI Taxonomy" id="2975056"/>
    <lineage>
        <taxon>Bacteria</taxon>
        <taxon>Pseudomonadati</taxon>
        <taxon>Pseudomonadota</taxon>
        <taxon>Alphaproteobacteria</taxon>
        <taxon>Emcibacterales</taxon>
        <taxon>Govanellaceae</taxon>
        <taxon>Govanella</taxon>
    </lineage>
</organism>
<keyword evidence="10 13" id="KW-0472">Membrane</keyword>
<keyword evidence="7 12" id="KW-0479">Metal-binding</keyword>
<evidence type="ECO:0000256" key="6">
    <source>
        <dbReference type="ARBA" id="ARBA00022692"/>
    </source>
</evidence>
<keyword evidence="5 12" id="KW-0349">Heme</keyword>
<dbReference type="SUPFAM" id="SSF81343">
    <property type="entry name" value="Fumarate reductase respiratory complex transmembrane subunits"/>
    <property type="match status" value="1"/>
</dbReference>
<feature type="binding site" description="axial binding residue" evidence="12">
    <location>
        <position position="81"/>
    </location>
    <ligand>
        <name>heme</name>
        <dbReference type="ChEBI" id="CHEBI:30413"/>
        <note>ligand shared with second transmembrane subunit</note>
    </ligand>
    <ligandPart>
        <name>Fe</name>
        <dbReference type="ChEBI" id="CHEBI:18248"/>
    </ligandPart>
</feature>
<feature type="transmembrane region" description="Helical" evidence="13">
    <location>
        <begin position="107"/>
        <end position="128"/>
    </location>
</feature>
<dbReference type="PIRSF" id="PIRSF000178">
    <property type="entry name" value="SDH_cyt_b560"/>
    <property type="match status" value="1"/>
</dbReference>